<evidence type="ECO:0000313" key="3">
    <source>
        <dbReference type="Proteomes" id="UP000285060"/>
    </source>
</evidence>
<dbReference type="Proteomes" id="UP000285060">
    <property type="component" value="Unassembled WGS sequence"/>
</dbReference>
<gene>
    <name evidence="2" type="ORF">DYB32_000497</name>
</gene>
<sequence length="255" mass="28998">MLAPLGRPSPARKKYEQVLLLPRKQLQHIDLSPPKAKSTQLTESSNGQGPTSKRKTLSDEENNAIWRRWKAAKDAEMRRRRQANAPLSDQELTPLVEQTAEESRKAVAAEGASFVTYVWMAMVDAQFLKWKKTKDDERRRERQRKRDLEAAWAVNIEPTFEAQHFPTVQHATASGKARSKPNETKLPPLLSALSMVERPECSDRDSKREFQDDVEKLPNVQSKNVSADRVVRDGADYFDQVDAIAGEWPIAHDGK</sequence>
<reference evidence="2 3" key="1">
    <citation type="submission" date="2018-08" db="EMBL/GenBank/DDBJ databases">
        <title>Aphanomyces genome sequencing and annotation.</title>
        <authorList>
            <person name="Minardi D."/>
            <person name="Oidtmann B."/>
            <person name="Van Der Giezen M."/>
            <person name="Studholme D.J."/>
        </authorList>
    </citation>
    <scope>NUCLEOTIDE SEQUENCE [LARGE SCALE GENOMIC DNA]</scope>
    <source>
        <strain evidence="2 3">NJM0002</strain>
    </source>
</reference>
<feature type="region of interest" description="Disordered" evidence="1">
    <location>
        <begin position="73"/>
        <end position="94"/>
    </location>
</feature>
<feature type="compositionally biased region" description="Polar residues" evidence="1">
    <location>
        <begin position="37"/>
        <end position="51"/>
    </location>
</feature>
<keyword evidence="3" id="KW-1185">Reference proteome</keyword>
<proteinExistence type="predicted"/>
<comment type="caution">
    <text evidence="2">The sequence shown here is derived from an EMBL/GenBank/DDBJ whole genome shotgun (WGS) entry which is preliminary data.</text>
</comment>
<evidence type="ECO:0000256" key="1">
    <source>
        <dbReference type="SAM" id="MobiDB-lite"/>
    </source>
</evidence>
<feature type="region of interest" description="Disordered" evidence="1">
    <location>
        <begin position="26"/>
        <end position="61"/>
    </location>
</feature>
<organism evidence="2 3">
    <name type="scientific">Aphanomyces invadans</name>
    <dbReference type="NCBI Taxonomy" id="157072"/>
    <lineage>
        <taxon>Eukaryota</taxon>
        <taxon>Sar</taxon>
        <taxon>Stramenopiles</taxon>
        <taxon>Oomycota</taxon>
        <taxon>Saprolegniomycetes</taxon>
        <taxon>Saprolegniales</taxon>
        <taxon>Verrucalvaceae</taxon>
        <taxon>Aphanomyces</taxon>
    </lineage>
</organism>
<evidence type="ECO:0000313" key="2">
    <source>
        <dbReference type="EMBL" id="RHY35010.1"/>
    </source>
</evidence>
<protein>
    <submittedName>
        <fullName evidence="2">Uncharacterized protein</fullName>
    </submittedName>
</protein>
<name>A0A418B9Z6_9STRA</name>
<dbReference type="AlphaFoldDB" id="A0A418B9Z6"/>
<accession>A0A418B9Z6</accession>
<dbReference type="EMBL" id="QUSY01000011">
    <property type="protein sequence ID" value="RHY35010.1"/>
    <property type="molecule type" value="Genomic_DNA"/>
</dbReference>
<dbReference type="VEuPathDB" id="FungiDB:H310_11073"/>